<keyword evidence="1" id="KW-1133">Transmembrane helix</keyword>
<feature type="transmembrane region" description="Helical" evidence="1">
    <location>
        <begin position="64"/>
        <end position="87"/>
    </location>
</feature>
<feature type="transmembrane region" description="Helical" evidence="1">
    <location>
        <begin position="137"/>
        <end position="161"/>
    </location>
</feature>
<gene>
    <name evidence="2" type="ordered locus">Mahau_2051</name>
</gene>
<feature type="transmembrane region" description="Helical" evidence="1">
    <location>
        <begin position="99"/>
        <end position="117"/>
    </location>
</feature>
<reference evidence="2 3" key="2">
    <citation type="journal article" date="2011" name="Stand. Genomic Sci.">
        <title>Complete genome sequence of Mahella australiensis type strain (50-1 BON).</title>
        <authorList>
            <person name="Sikorski J."/>
            <person name="Teshima H."/>
            <person name="Nolan M."/>
            <person name="Lucas S."/>
            <person name="Hammon N."/>
            <person name="Deshpande S."/>
            <person name="Cheng J.F."/>
            <person name="Pitluck S."/>
            <person name="Liolios K."/>
            <person name="Pagani I."/>
            <person name="Ivanova N."/>
            <person name="Huntemann M."/>
            <person name="Mavromatis K."/>
            <person name="Ovchinikova G."/>
            <person name="Pati A."/>
            <person name="Tapia R."/>
            <person name="Han C."/>
            <person name="Goodwin L."/>
            <person name="Chen A."/>
            <person name="Palaniappan K."/>
            <person name="Land M."/>
            <person name="Hauser L."/>
            <person name="Ngatchou-Djao O.D."/>
            <person name="Rohde M."/>
            <person name="Pukall R."/>
            <person name="Spring S."/>
            <person name="Abt B."/>
            <person name="Goker M."/>
            <person name="Detter J.C."/>
            <person name="Woyke T."/>
            <person name="Bristow J."/>
            <person name="Markowitz V."/>
            <person name="Hugenholtz P."/>
            <person name="Eisen J.A."/>
            <person name="Kyrpides N.C."/>
            <person name="Klenk H.P."/>
            <person name="Lapidus A."/>
        </authorList>
    </citation>
    <scope>NUCLEOTIDE SEQUENCE [LARGE SCALE GENOMIC DNA]</scope>
    <source>
        <strain evidence="3">DSM 15567 / CIP 107919 / 50-1 BON</strain>
    </source>
</reference>
<dbReference type="AlphaFoldDB" id="F4A2G1"/>
<feature type="transmembrane region" description="Helical" evidence="1">
    <location>
        <begin position="33"/>
        <end position="58"/>
    </location>
</feature>
<keyword evidence="1" id="KW-0472">Membrane</keyword>
<dbReference type="OrthoDB" id="1708005at2"/>
<reference evidence="3" key="1">
    <citation type="submission" date="2010-11" db="EMBL/GenBank/DDBJ databases">
        <title>The complete genome of Mahella australiensis DSM 15567.</title>
        <authorList>
            <consortium name="US DOE Joint Genome Institute (JGI-PGF)"/>
            <person name="Lucas S."/>
            <person name="Copeland A."/>
            <person name="Lapidus A."/>
            <person name="Bruce D."/>
            <person name="Goodwin L."/>
            <person name="Pitluck S."/>
            <person name="Kyrpides N."/>
            <person name="Mavromatis K."/>
            <person name="Pagani I."/>
            <person name="Ivanova N."/>
            <person name="Teshima H."/>
            <person name="Brettin T."/>
            <person name="Detter J.C."/>
            <person name="Han C."/>
            <person name="Tapia R."/>
            <person name="Land M."/>
            <person name="Hauser L."/>
            <person name="Markowitz V."/>
            <person name="Cheng J.-F."/>
            <person name="Hugenholtz P."/>
            <person name="Woyke T."/>
            <person name="Wu D."/>
            <person name="Spring S."/>
            <person name="Pukall R."/>
            <person name="Steenblock K."/>
            <person name="Schneider S."/>
            <person name="Klenk H.-P."/>
            <person name="Eisen J.A."/>
        </authorList>
    </citation>
    <scope>NUCLEOTIDE SEQUENCE [LARGE SCALE GENOMIC DNA]</scope>
    <source>
        <strain evidence="3">DSM 15567 / CIP 107919 / 50-1 BON</strain>
    </source>
</reference>
<name>F4A2G1_MAHA5</name>
<dbReference type="Proteomes" id="UP000008457">
    <property type="component" value="Chromosome"/>
</dbReference>
<protein>
    <submittedName>
        <fullName evidence="2">Uncharacterized protein</fullName>
    </submittedName>
</protein>
<feature type="transmembrane region" description="Helical" evidence="1">
    <location>
        <begin position="6"/>
        <end position="26"/>
    </location>
</feature>
<evidence type="ECO:0000313" key="3">
    <source>
        <dbReference type="Proteomes" id="UP000008457"/>
    </source>
</evidence>
<proteinExistence type="predicted"/>
<keyword evidence="1" id="KW-0812">Transmembrane</keyword>
<sequence length="171" mass="19783">MRTSNKIAFTGLMLALTMAMLFLAVLMPLNRLFFTAISSVFVAVVIMEIGIGYGWLFYIASSLLVLLLIPMKSIALLYTAFFGIYGIIKGYIERIHDRWIEVILKLLFFNLSLFILYKIASAFLPNELNISGRWPVTLLWLAAQVAFLVYDYAYTLFLRLYHNRIRKAMFR</sequence>
<dbReference type="eggNOG" id="ENOG50335CG">
    <property type="taxonomic scope" value="Bacteria"/>
</dbReference>
<evidence type="ECO:0000256" key="1">
    <source>
        <dbReference type="SAM" id="Phobius"/>
    </source>
</evidence>
<dbReference type="STRING" id="697281.Mahau_2051"/>
<dbReference type="RefSeq" id="WP_013781655.1">
    <property type="nucleotide sequence ID" value="NC_015520.1"/>
</dbReference>
<dbReference type="EMBL" id="CP002360">
    <property type="protein sequence ID" value="AEE97227.1"/>
    <property type="molecule type" value="Genomic_DNA"/>
</dbReference>
<dbReference type="HOGENOM" id="CLU_122392_1_0_9"/>
<dbReference type="KEGG" id="mas:Mahau_2051"/>
<organism evidence="2 3">
    <name type="scientific">Mahella australiensis (strain DSM 15567 / CIP 107919 / 50-1 BON)</name>
    <dbReference type="NCBI Taxonomy" id="697281"/>
    <lineage>
        <taxon>Bacteria</taxon>
        <taxon>Bacillati</taxon>
        <taxon>Bacillota</taxon>
        <taxon>Clostridia</taxon>
        <taxon>Thermoanaerobacterales</taxon>
        <taxon>Thermoanaerobacterales Family IV. Incertae Sedis</taxon>
        <taxon>Mahella</taxon>
    </lineage>
</organism>
<evidence type="ECO:0000313" key="2">
    <source>
        <dbReference type="EMBL" id="AEE97227.1"/>
    </source>
</evidence>
<accession>F4A2G1</accession>
<keyword evidence="3" id="KW-1185">Reference proteome</keyword>